<dbReference type="InterPro" id="IPR050259">
    <property type="entry name" value="SDR"/>
</dbReference>
<dbReference type="OrthoDB" id="9804774at2"/>
<evidence type="ECO:0000256" key="1">
    <source>
        <dbReference type="ARBA" id="ARBA00006484"/>
    </source>
</evidence>
<keyword evidence="5" id="KW-1185">Reference proteome</keyword>
<dbReference type="PATRIC" id="fig|1280948.3.peg.2328"/>
<dbReference type="PROSITE" id="PS00061">
    <property type="entry name" value="ADH_SHORT"/>
    <property type="match status" value="1"/>
</dbReference>
<dbReference type="AlphaFoldDB" id="A0A059DZE3"/>
<gene>
    <name evidence="2" type="ORF">DCG65_09750</name>
    <name evidence="3" type="ORF">DD728_12845</name>
    <name evidence="4" type="ORF">HY36_06180</name>
</gene>
<evidence type="ECO:0000313" key="6">
    <source>
        <dbReference type="Proteomes" id="UP000259173"/>
    </source>
</evidence>
<evidence type="ECO:0000313" key="4">
    <source>
        <dbReference type="EMBL" id="KCZ59712.1"/>
    </source>
</evidence>
<dbReference type="PANTHER" id="PTHR42879">
    <property type="entry name" value="3-OXOACYL-(ACYL-CARRIER-PROTEIN) REDUCTASE"/>
    <property type="match status" value="1"/>
</dbReference>
<dbReference type="PRINTS" id="PR00080">
    <property type="entry name" value="SDRFAMILY"/>
</dbReference>
<dbReference type="RefSeq" id="WP_035552849.1">
    <property type="nucleotide sequence ID" value="NZ_AWFH01000034.1"/>
</dbReference>
<dbReference type="EMBL" id="DOGS01000254">
    <property type="protein sequence ID" value="HBQ49741.1"/>
    <property type="molecule type" value="Genomic_DNA"/>
</dbReference>
<organism evidence="4 5">
    <name type="scientific">Hyphomonas atlantica</name>
    <dbReference type="NCBI Taxonomy" id="1280948"/>
    <lineage>
        <taxon>Bacteria</taxon>
        <taxon>Pseudomonadati</taxon>
        <taxon>Pseudomonadota</taxon>
        <taxon>Alphaproteobacteria</taxon>
        <taxon>Hyphomonadales</taxon>
        <taxon>Hyphomonadaceae</taxon>
        <taxon>Hyphomonas</taxon>
    </lineage>
</organism>
<dbReference type="CDD" id="cd05233">
    <property type="entry name" value="SDR_c"/>
    <property type="match status" value="1"/>
</dbReference>
<dbReference type="InterPro" id="IPR036291">
    <property type="entry name" value="NAD(P)-bd_dom_sf"/>
</dbReference>
<accession>A0A059DZE3</accession>
<reference evidence="4 5" key="1">
    <citation type="journal article" date="2014" name="Antonie Van Leeuwenhoek">
        <title>Hyphomonas beringensis sp. nov. and Hyphomonas chukchiensis sp. nov., isolated from surface seawater of the Bering Sea and Chukchi Sea.</title>
        <authorList>
            <person name="Li C."/>
            <person name="Lai Q."/>
            <person name="Li G."/>
            <person name="Dong C."/>
            <person name="Wang J."/>
            <person name="Liao Y."/>
            <person name="Shao Z."/>
        </authorList>
    </citation>
    <scope>NUCLEOTIDE SEQUENCE [LARGE SCALE GENOMIC DNA]</scope>
    <source>
        <strain evidence="4 5">22II1-22F38</strain>
    </source>
</reference>
<dbReference type="STRING" id="1280948.HY36_06180"/>
<dbReference type="PRINTS" id="PR00081">
    <property type="entry name" value="GDHRDH"/>
</dbReference>
<dbReference type="InterPro" id="IPR020904">
    <property type="entry name" value="Sc_DH/Rdtase_CS"/>
</dbReference>
<dbReference type="FunFam" id="3.40.50.720:FF:000084">
    <property type="entry name" value="Short-chain dehydrogenase reductase"/>
    <property type="match status" value="1"/>
</dbReference>
<evidence type="ECO:0000313" key="2">
    <source>
        <dbReference type="EMBL" id="HAE94835.1"/>
    </source>
</evidence>
<comment type="caution">
    <text evidence="4">The sequence shown here is derived from an EMBL/GenBank/DDBJ whole genome shotgun (WGS) entry which is preliminary data.</text>
</comment>
<dbReference type="Proteomes" id="UP000024547">
    <property type="component" value="Unassembled WGS sequence"/>
</dbReference>
<reference evidence="6 7" key="2">
    <citation type="journal article" date="2018" name="Nat. Biotechnol.">
        <title>A standardized bacterial taxonomy based on genome phylogeny substantially revises the tree of life.</title>
        <authorList>
            <person name="Parks D.H."/>
            <person name="Chuvochina M."/>
            <person name="Waite D.W."/>
            <person name="Rinke C."/>
            <person name="Skarshewski A."/>
            <person name="Chaumeil P.A."/>
            <person name="Hugenholtz P."/>
        </authorList>
    </citation>
    <scope>NUCLEOTIDE SEQUENCE [LARGE SCALE GENOMIC DNA]</scope>
    <source>
        <strain evidence="3">UBA10378</strain>
        <strain evidence="2">UBA8557</strain>
    </source>
</reference>
<proteinExistence type="inferred from homology"/>
<protein>
    <submittedName>
        <fullName evidence="4">3-oxoacyl-ACP reductase</fullName>
    </submittedName>
    <submittedName>
        <fullName evidence="2">SDR family NAD(P)-dependent oxidoreductase</fullName>
    </submittedName>
</protein>
<comment type="similarity">
    <text evidence="1">Belongs to the short-chain dehydrogenases/reductases (SDR) family.</text>
</comment>
<dbReference type="PANTHER" id="PTHR42879:SF2">
    <property type="entry name" value="3-OXOACYL-[ACYL-CARRIER-PROTEIN] REDUCTASE FABG"/>
    <property type="match status" value="1"/>
</dbReference>
<dbReference type="SUPFAM" id="SSF51735">
    <property type="entry name" value="NAD(P)-binding Rossmann-fold domains"/>
    <property type="match status" value="1"/>
</dbReference>
<dbReference type="GO" id="GO:0032787">
    <property type="term" value="P:monocarboxylic acid metabolic process"/>
    <property type="evidence" value="ECO:0007669"/>
    <property type="project" value="UniProtKB-ARBA"/>
</dbReference>
<dbReference type="Proteomes" id="UP000259173">
    <property type="component" value="Unassembled WGS sequence"/>
</dbReference>
<sequence>MSNLPYQDLSRSIDGKTALITGAASGMGRATAHLFARQGANVAVTDLKQENVDIVVQEIRDAGFSNVHGWALDVSDADAIKRVVDEIAAHFGGLEILVNNAGFALPADIAEESYEDSWGPSINVMLTSHQRAIRAALPHMRKAGFGRIVNIASTEGLGATPGNSPYVAAKHGVIGLTRGLAVDLGREGITVNCICPGPIHTGITEGIKDEHKEIYAKRRVPLRRYGIPEEVANMTLSLVLPAASFLTGVHIPVDGGLTIKNA</sequence>
<dbReference type="Proteomes" id="UP000263957">
    <property type="component" value="Unassembled WGS sequence"/>
</dbReference>
<dbReference type="eggNOG" id="COG1028">
    <property type="taxonomic scope" value="Bacteria"/>
</dbReference>
<name>A0A059DZE3_9PROT</name>
<dbReference type="EMBL" id="DMBR01000295">
    <property type="protein sequence ID" value="HAE94835.1"/>
    <property type="molecule type" value="Genomic_DNA"/>
</dbReference>
<dbReference type="Pfam" id="PF13561">
    <property type="entry name" value="adh_short_C2"/>
    <property type="match status" value="1"/>
</dbReference>
<dbReference type="EMBL" id="AWFH01000034">
    <property type="protein sequence ID" value="KCZ59712.1"/>
    <property type="molecule type" value="Genomic_DNA"/>
</dbReference>
<evidence type="ECO:0000313" key="3">
    <source>
        <dbReference type="EMBL" id="HBQ49741.1"/>
    </source>
</evidence>
<dbReference type="InterPro" id="IPR002347">
    <property type="entry name" value="SDR_fam"/>
</dbReference>
<evidence type="ECO:0000313" key="5">
    <source>
        <dbReference type="Proteomes" id="UP000024547"/>
    </source>
</evidence>
<evidence type="ECO:0000313" key="7">
    <source>
        <dbReference type="Proteomes" id="UP000263957"/>
    </source>
</evidence>
<dbReference type="Gene3D" id="3.40.50.720">
    <property type="entry name" value="NAD(P)-binding Rossmann-like Domain"/>
    <property type="match status" value="1"/>
</dbReference>